<protein>
    <recommendedName>
        <fullName evidence="3">DUF445 domain-containing protein</fullName>
    </recommendedName>
</protein>
<evidence type="ECO:0008006" key="3">
    <source>
        <dbReference type="Google" id="ProtNLM"/>
    </source>
</evidence>
<dbReference type="EMBL" id="CP016808">
    <property type="protein sequence ID" value="ANY68158.1"/>
    <property type="molecule type" value="Genomic_DNA"/>
</dbReference>
<dbReference type="GO" id="GO:0005886">
    <property type="term" value="C:plasma membrane"/>
    <property type="evidence" value="ECO:0007669"/>
    <property type="project" value="TreeGrafter"/>
</dbReference>
<gene>
    <name evidence="2" type="ORF">BBD42_18020</name>
</gene>
<dbReference type="InterPro" id="IPR007383">
    <property type="entry name" value="DUF445"/>
</dbReference>
<keyword evidence="1" id="KW-1133">Transmembrane helix</keyword>
<evidence type="ECO:0000256" key="1">
    <source>
        <dbReference type="SAM" id="Phobius"/>
    </source>
</evidence>
<organism evidence="2">
    <name type="scientific">Paenibacillus sp. BIHB 4019</name>
    <dbReference type="NCBI Taxonomy" id="1870819"/>
    <lineage>
        <taxon>Bacteria</taxon>
        <taxon>Bacillati</taxon>
        <taxon>Bacillota</taxon>
        <taxon>Bacilli</taxon>
        <taxon>Bacillales</taxon>
        <taxon>Paenibacillaceae</taxon>
        <taxon>Paenibacillus</taxon>
    </lineage>
</organism>
<proteinExistence type="predicted"/>
<feature type="transmembrane region" description="Helical" evidence="1">
    <location>
        <begin position="5"/>
        <end position="25"/>
    </location>
</feature>
<dbReference type="PANTHER" id="PTHR38442">
    <property type="entry name" value="INNER MEMBRANE PROTEIN-RELATED"/>
    <property type="match status" value="1"/>
</dbReference>
<keyword evidence="1" id="KW-0472">Membrane</keyword>
<evidence type="ECO:0000313" key="2">
    <source>
        <dbReference type="EMBL" id="ANY68158.1"/>
    </source>
</evidence>
<dbReference type="Pfam" id="PF04286">
    <property type="entry name" value="DUF445"/>
    <property type="match status" value="1"/>
</dbReference>
<keyword evidence="1" id="KW-0812">Transmembrane</keyword>
<sequence>MKSRYIAGISLAVMGAGFITTRWWLPDNTWTHLLESGFEAGLVGGIADWFAVTALFRHPMGIPIPHTSLLLKNRAKIVNSLISAMENELLNKESITRKLSGFQLFAGAASAATRLIGKRKFRLAAVDFAQSAVERVPLERVSGVLHGFLADYVKKQDFTPIVRKLADRFVHERWDERALDYGLEHVGHWIRKRETEEMLGKLAFKKLEELKVGGFMGFALQAFVGFMNEEKLGGLIQNMLLSTMQELSHPGSPHRQKLLLEVRAQAEKLADNEELMLKLKQLIEQGVDSVETERFIHLRLEELRQLVLDKLEEQHRSGGRAIVQGYRFATDYLNGKQEMLANWEEGIRGYLVRLIENNHYRIGALVRDNLDRMDDKALVSMLEEKVGNDLQWIRVNGALCGFVVGVILSFF</sequence>
<name>A0A1B2DKC7_9BACL</name>
<reference evidence="2" key="1">
    <citation type="submission" date="2016-08" db="EMBL/GenBank/DDBJ databases">
        <title>Complete Genome Seqeunce of Paenibacillus sp. BIHB 4019 from tea rhizoplane.</title>
        <authorList>
            <person name="Thakur R."/>
            <person name="Swarnkar M.K."/>
            <person name="Gulati A."/>
        </authorList>
    </citation>
    <scope>NUCLEOTIDE SEQUENCE [LARGE SCALE GENOMIC DNA]</scope>
    <source>
        <strain evidence="2">BIHB4019</strain>
    </source>
</reference>
<dbReference type="AlphaFoldDB" id="A0A1B2DKC7"/>
<accession>A0A1B2DKC7</accession>
<dbReference type="PANTHER" id="PTHR38442:SF1">
    <property type="entry name" value="INNER MEMBRANE PROTEIN"/>
    <property type="match status" value="1"/>
</dbReference>
<dbReference type="RefSeq" id="WP_099519313.1">
    <property type="nucleotide sequence ID" value="NZ_CP016808.1"/>
</dbReference>